<feature type="disulfide bond" evidence="5">
    <location>
        <begin position="640"/>
        <end position="652"/>
    </location>
</feature>
<feature type="compositionally biased region" description="Acidic residues" evidence="7">
    <location>
        <begin position="189"/>
        <end position="204"/>
    </location>
</feature>
<evidence type="ECO:0000256" key="5">
    <source>
        <dbReference type="PROSITE-ProRule" id="PRU00124"/>
    </source>
</evidence>
<feature type="chain" id="PRO_5044850209" description="Suppressor of tumorigenicity 14 protein homolog" evidence="8">
    <location>
        <begin position="19"/>
        <end position="928"/>
    </location>
</feature>
<dbReference type="CDD" id="cd00041">
    <property type="entry name" value="CUB"/>
    <property type="match status" value="2"/>
</dbReference>
<keyword evidence="3 6" id="KW-0720">Serine protease</keyword>
<feature type="disulfide bond" evidence="5">
    <location>
        <begin position="617"/>
        <end position="632"/>
    </location>
</feature>
<reference evidence="11 12" key="1">
    <citation type="submission" date="2024-09" db="EMBL/GenBank/DDBJ databases">
        <title>A chromosome-level genome assembly of Gray's grenadier anchovy, Coilia grayii.</title>
        <authorList>
            <person name="Fu Z."/>
        </authorList>
    </citation>
    <scope>NUCLEOTIDE SEQUENCE [LARGE SCALE GENOMIC DNA]</scope>
    <source>
        <strain evidence="11">G4</strain>
        <tissue evidence="11">Muscle</tissue>
    </source>
</reference>
<dbReference type="PANTHER" id="PTHR24252">
    <property type="entry name" value="ACROSIN-RELATED"/>
    <property type="match status" value="1"/>
</dbReference>
<dbReference type="InterPro" id="IPR035914">
    <property type="entry name" value="Sperma_CUB_dom_sf"/>
</dbReference>
<evidence type="ECO:0000256" key="4">
    <source>
        <dbReference type="ARBA" id="ARBA00023157"/>
    </source>
</evidence>
<accession>A0ABD1JFP5</accession>
<keyword evidence="2 6" id="KW-0378">Hydrolase</keyword>
<dbReference type="InterPro" id="IPR033116">
    <property type="entry name" value="TRYPSIN_SER"/>
</dbReference>
<dbReference type="PROSITE" id="PS01180">
    <property type="entry name" value="CUB"/>
    <property type="match status" value="2"/>
</dbReference>
<dbReference type="CDD" id="cd00190">
    <property type="entry name" value="Tryp_SPc"/>
    <property type="match status" value="1"/>
</dbReference>
<feature type="region of interest" description="Disordered" evidence="7">
    <location>
        <begin position="188"/>
        <end position="210"/>
    </location>
</feature>
<evidence type="ECO:0000313" key="12">
    <source>
        <dbReference type="Proteomes" id="UP001591681"/>
    </source>
</evidence>
<dbReference type="InterPro" id="IPR000859">
    <property type="entry name" value="CUB_dom"/>
</dbReference>
<feature type="disulfide bond" evidence="5">
    <location>
        <begin position="534"/>
        <end position="552"/>
    </location>
</feature>
<dbReference type="SUPFAM" id="SSF50494">
    <property type="entry name" value="Trypsin-like serine proteases"/>
    <property type="match status" value="1"/>
</dbReference>
<dbReference type="SMART" id="SM00042">
    <property type="entry name" value="CUB"/>
    <property type="match status" value="2"/>
</dbReference>
<dbReference type="PANTHER" id="PTHR24252:SF17">
    <property type="entry name" value="SUPPRESSOR OF TUMORIGENICITY 14 PROTEIN HOMOLOG-RELATED"/>
    <property type="match status" value="1"/>
</dbReference>
<protein>
    <recommendedName>
        <fullName evidence="13">Suppressor of tumorigenicity 14 protein homolog</fullName>
    </recommendedName>
</protein>
<dbReference type="InterPro" id="IPR009003">
    <property type="entry name" value="Peptidase_S1_PA"/>
</dbReference>
<proteinExistence type="predicted"/>
<keyword evidence="1 6" id="KW-0645">Protease</keyword>
<keyword evidence="4 5" id="KW-1015">Disulfide bond</keyword>
<gene>
    <name evidence="11" type="ORF">ACEWY4_018520</name>
</gene>
<dbReference type="FunFam" id="2.40.10.10:FF:000003">
    <property type="entry name" value="Transmembrane serine protease 3"/>
    <property type="match status" value="1"/>
</dbReference>
<evidence type="ECO:0000256" key="7">
    <source>
        <dbReference type="SAM" id="MobiDB-lite"/>
    </source>
</evidence>
<evidence type="ECO:0000256" key="6">
    <source>
        <dbReference type="RuleBase" id="RU363034"/>
    </source>
</evidence>
<dbReference type="SUPFAM" id="SSF57424">
    <property type="entry name" value="LDL receptor-like module"/>
    <property type="match status" value="3"/>
</dbReference>
<dbReference type="InterPro" id="IPR002172">
    <property type="entry name" value="LDrepeatLR_classA_rpt"/>
</dbReference>
<evidence type="ECO:0008006" key="13">
    <source>
        <dbReference type="Google" id="ProtNLM"/>
    </source>
</evidence>
<feature type="signal peptide" evidence="8">
    <location>
        <begin position="1"/>
        <end position="18"/>
    </location>
</feature>
<organism evidence="11 12">
    <name type="scientific">Coilia grayii</name>
    <name type="common">Gray's grenadier anchovy</name>
    <dbReference type="NCBI Taxonomy" id="363190"/>
    <lineage>
        <taxon>Eukaryota</taxon>
        <taxon>Metazoa</taxon>
        <taxon>Chordata</taxon>
        <taxon>Craniata</taxon>
        <taxon>Vertebrata</taxon>
        <taxon>Euteleostomi</taxon>
        <taxon>Actinopterygii</taxon>
        <taxon>Neopterygii</taxon>
        <taxon>Teleostei</taxon>
        <taxon>Clupei</taxon>
        <taxon>Clupeiformes</taxon>
        <taxon>Clupeoidei</taxon>
        <taxon>Engraulidae</taxon>
        <taxon>Coilinae</taxon>
        <taxon>Coilia</taxon>
    </lineage>
</organism>
<feature type="disulfide bond" evidence="5">
    <location>
        <begin position="605"/>
        <end position="623"/>
    </location>
</feature>
<feature type="disulfide bond" evidence="5">
    <location>
        <begin position="546"/>
        <end position="561"/>
    </location>
</feature>
<dbReference type="InterPro" id="IPR036055">
    <property type="entry name" value="LDL_receptor-like_sf"/>
</dbReference>
<dbReference type="AlphaFoldDB" id="A0ABD1JFP5"/>
<dbReference type="GO" id="GO:0006508">
    <property type="term" value="P:proteolysis"/>
    <property type="evidence" value="ECO:0007669"/>
    <property type="project" value="UniProtKB-KW"/>
</dbReference>
<dbReference type="PROSITE" id="PS50068">
    <property type="entry name" value="LDLRA_2"/>
    <property type="match status" value="3"/>
</dbReference>
<dbReference type="Gene3D" id="2.60.120.290">
    <property type="entry name" value="Spermadhesin, CUB domain"/>
    <property type="match status" value="2"/>
</dbReference>
<feature type="disulfide bond" evidence="5">
    <location>
        <begin position="660"/>
        <end position="675"/>
    </location>
</feature>
<evidence type="ECO:0000259" key="10">
    <source>
        <dbReference type="PROSITE" id="PS50240"/>
    </source>
</evidence>
<dbReference type="EMBL" id="JBHFQA010000016">
    <property type="protein sequence ID" value="KAL2085200.1"/>
    <property type="molecule type" value="Genomic_DNA"/>
</dbReference>
<dbReference type="PRINTS" id="PR00261">
    <property type="entry name" value="LDLRECEPTOR"/>
</dbReference>
<dbReference type="PROSITE" id="PS00135">
    <property type="entry name" value="TRYPSIN_SER"/>
    <property type="match status" value="1"/>
</dbReference>
<evidence type="ECO:0000256" key="8">
    <source>
        <dbReference type="SAM" id="SignalP"/>
    </source>
</evidence>
<dbReference type="InterPro" id="IPR001254">
    <property type="entry name" value="Trypsin_dom"/>
</dbReference>
<dbReference type="SMART" id="SM00192">
    <property type="entry name" value="LDLa"/>
    <property type="match status" value="4"/>
</dbReference>
<keyword evidence="8" id="KW-0732">Signal</keyword>
<dbReference type="SUPFAM" id="SSF49854">
    <property type="entry name" value="Spermadhesin, CUB domain"/>
    <property type="match status" value="2"/>
</dbReference>
<evidence type="ECO:0000256" key="1">
    <source>
        <dbReference type="ARBA" id="ARBA00022670"/>
    </source>
</evidence>
<comment type="caution">
    <text evidence="5">Lacks conserved residue(s) required for the propagation of feature annotation.</text>
</comment>
<dbReference type="Gene3D" id="4.10.400.10">
    <property type="entry name" value="Low-density Lipoprotein Receptor"/>
    <property type="match status" value="3"/>
</dbReference>
<dbReference type="Proteomes" id="UP001591681">
    <property type="component" value="Unassembled WGS sequence"/>
</dbReference>
<evidence type="ECO:0000256" key="2">
    <source>
        <dbReference type="ARBA" id="ARBA00022801"/>
    </source>
</evidence>
<dbReference type="GO" id="GO:0008236">
    <property type="term" value="F:serine-type peptidase activity"/>
    <property type="evidence" value="ECO:0007669"/>
    <property type="project" value="UniProtKB-KW"/>
</dbReference>
<dbReference type="InterPro" id="IPR018114">
    <property type="entry name" value="TRYPSIN_HIS"/>
</dbReference>
<feature type="domain" description="CUB" evidence="9">
    <location>
        <begin position="348"/>
        <end position="456"/>
    </location>
</feature>
<name>A0ABD1JFP5_9TELE</name>
<dbReference type="CDD" id="cd00112">
    <property type="entry name" value="LDLa"/>
    <property type="match status" value="3"/>
</dbReference>
<dbReference type="Pfam" id="PF00057">
    <property type="entry name" value="Ldl_recept_a"/>
    <property type="match status" value="3"/>
</dbReference>
<feature type="domain" description="Peptidase S1" evidence="10">
    <location>
        <begin position="687"/>
        <end position="925"/>
    </location>
</feature>
<evidence type="ECO:0000259" key="9">
    <source>
        <dbReference type="PROSITE" id="PS01180"/>
    </source>
</evidence>
<feature type="domain" description="CUB" evidence="9">
    <location>
        <begin position="227"/>
        <end position="343"/>
    </location>
</feature>
<evidence type="ECO:0000256" key="3">
    <source>
        <dbReference type="ARBA" id="ARBA00022825"/>
    </source>
</evidence>
<keyword evidence="12" id="KW-1185">Reference proteome</keyword>
<dbReference type="SMART" id="SM00020">
    <property type="entry name" value="Tryp_SPc"/>
    <property type="match status" value="1"/>
</dbReference>
<sequence length="928" mass="102124">MAFFMSPVLFWHWVGMYANPAHTPGTVPVPVAVPAAAPRPSVFYLGGSVEFPNLTFSPELAEPSSPQFRAQAQALSHYVRAPLGPLLDVKGAVTGAPRASLRLRTENPTAPGDRRLSGARTRLVEGSDGLTVFYWSKFSAPPAVATEIQNTKPERLQRRLPGTNKFLYNRNEVRYHLDKEADTLSLLGLDDEDDDDFHDDEDDDKADKIKNPNALQNGKWQMGLQAMSFDLYAKYGSNRTLSLVSPKRPYYQWRLRVPPGHVVRLQVQTLQGATPGSCSAHKLSAYDFLLPLQNKIIARWCGLPVGGPSPVMRLTSSGNVMLVTFSFSRHRHGAIFKAYFQAVPKEECGGFISSWNGSLTSPYFPANYAPNMDCNWKLRTPFPGYLLSITIVILDIQDSPGKGACEKDWLEINGVRLCNPVGDSSRKRIYSSPVMLHFHSDESMTHKGFQLLYRAFSPETSECCSVRRRRSPPNLPSPPGRHGGFLYTPRARARAKGQPPLKVSGSGRCELSGLQVSGPHPYVPCGACPRQFRCGDGQCITLNKVCDGKKDCSDGRDETKCSTCRPGEVLCANGQCKQHSSQCGSQSCGDSSEENNCAGRCYHMCPNKVCIPKASVCDGVIDCKDRSDEVNCTRAFHKGCAPNSFKCANGKCVNKPNPECDGVKDCKDGSDEMRCVCGTRPRKKAKIVGGADAQMGSWPWQVSLQMERYGHVCGASLVSSRWLLSAAHCFQDSDAIKYSEARSWRAYMGMRIMNTASNAAATRQVRRIMQHPQYDQFTSDYDIALLELSAPVFFNELVQPVCVPSPTHTFTSGTTCFVTGWGVLTEDGELASLLQEATVNIINRNVCNKLYDDAVTPRMLCAGNMQGGVDACQGDSGGPLVCLEKGRRWFLAGIVSWGEGCARQNRPGVYTQVTKFTDWIHLQTKGQV</sequence>
<dbReference type="InterPro" id="IPR043504">
    <property type="entry name" value="Peptidase_S1_PA_chymotrypsin"/>
</dbReference>
<dbReference type="Pfam" id="PF00089">
    <property type="entry name" value="Trypsin"/>
    <property type="match status" value="1"/>
</dbReference>
<comment type="caution">
    <text evidence="11">The sequence shown here is derived from an EMBL/GenBank/DDBJ whole genome shotgun (WGS) entry which is preliminary data.</text>
</comment>
<dbReference type="PROSITE" id="PS00134">
    <property type="entry name" value="TRYPSIN_HIS"/>
    <property type="match status" value="1"/>
</dbReference>
<dbReference type="PROSITE" id="PS50240">
    <property type="entry name" value="TRYPSIN_DOM"/>
    <property type="match status" value="1"/>
</dbReference>
<dbReference type="Pfam" id="PF00431">
    <property type="entry name" value="CUB"/>
    <property type="match status" value="1"/>
</dbReference>
<dbReference type="Gene3D" id="2.40.10.10">
    <property type="entry name" value="Trypsin-like serine proteases"/>
    <property type="match status" value="2"/>
</dbReference>
<evidence type="ECO:0000313" key="11">
    <source>
        <dbReference type="EMBL" id="KAL2085200.1"/>
    </source>
</evidence>